<feature type="transmembrane region" description="Helical" evidence="2">
    <location>
        <begin position="246"/>
        <end position="268"/>
    </location>
</feature>
<dbReference type="EMBL" id="VULY01000018">
    <property type="protein sequence ID" value="MSR93116.1"/>
    <property type="molecule type" value="Genomic_DNA"/>
</dbReference>
<feature type="transmembrane region" description="Helical" evidence="2">
    <location>
        <begin position="190"/>
        <end position="207"/>
    </location>
</feature>
<comment type="caution">
    <text evidence="3">The sequence shown here is derived from an EMBL/GenBank/DDBJ whole genome shotgun (WGS) entry which is preliminary data.</text>
</comment>
<feature type="transmembrane region" description="Helical" evidence="2">
    <location>
        <begin position="76"/>
        <end position="104"/>
    </location>
</feature>
<keyword evidence="2" id="KW-0812">Transmembrane</keyword>
<evidence type="ECO:0000256" key="1">
    <source>
        <dbReference type="SAM" id="MobiDB-lite"/>
    </source>
</evidence>
<accession>A0A6N7UZU7</accession>
<dbReference type="RefSeq" id="WP_154475873.1">
    <property type="nucleotide sequence ID" value="NZ_VULY01000018.1"/>
</dbReference>
<dbReference type="Proteomes" id="UP000434409">
    <property type="component" value="Unassembled WGS sequence"/>
</dbReference>
<proteinExistence type="predicted"/>
<name>A0A6N7UZU7_9FIRM</name>
<sequence length="345" mass="38184">MDTIFMIRENVRRMYAKNSKIYEKAIQFLLAFIVFLVINQTFGFMKILASPVVSLGLAVICAFLPLTMTVIAGTALVLIHVFALSPMLFVLTAAVFLVMYIFYFRLTPKMAVVVLLTPIAFALKIPYVIPVAFGLMATPVCLVAIICGTIAFYMLSYLKKAAAVAQGAGLENMIGQSADYLKQVFQSKEMWVMIVALAISFLVVYTLRKQAMDHAWKIGAAGGVVAGIVATAAGDIALGIHVSYGMMIFSGLLAVLLGLGLELFFFAVDYTRSETLEFEDDEYHYYVKAVPKISLSSSEKEVKKIHERQETAEITREETRNSAAEEEIDRALIEESLKKELGMKE</sequence>
<feature type="transmembrane region" description="Helical" evidence="2">
    <location>
        <begin position="44"/>
        <end position="64"/>
    </location>
</feature>
<protein>
    <submittedName>
        <fullName evidence="3">Uncharacterized protein</fullName>
    </submittedName>
</protein>
<dbReference type="AlphaFoldDB" id="A0A6N7UZU7"/>
<feature type="transmembrane region" description="Helical" evidence="2">
    <location>
        <begin position="219"/>
        <end position="240"/>
    </location>
</feature>
<feature type="transmembrane region" description="Helical" evidence="2">
    <location>
        <begin position="21"/>
        <end position="38"/>
    </location>
</feature>
<reference evidence="3 4" key="1">
    <citation type="submission" date="2019-08" db="EMBL/GenBank/DDBJ databases">
        <title>In-depth cultivation of the pig gut microbiome towards novel bacterial diversity and tailored functional studies.</title>
        <authorList>
            <person name="Wylensek D."/>
            <person name="Hitch T.C.A."/>
            <person name="Clavel T."/>
        </authorList>
    </citation>
    <scope>NUCLEOTIDE SEQUENCE [LARGE SCALE GENOMIC DNA]</scope>
    <source>
        <strain evidence="3 4">68-1-5</strain>
    </source>
</reference>
<feature type="transmembrane region" description="Helical" evidence="2">
    <location>
        <begin position="136"/>
        <end position="155"/>
    </location>
</feature>
<feature type="transmembrane region" description="Helical" evidence="2">
    <location>
        <begin position="110"/>
        <end position="129"/>
    </location>
</feature>
<keyword evidence="2" id="KW-0472">Membrane</keyword>
<feature type="compositionally biased region" description="Basic and acidic residues" evidence="1">
    <location>
        <begin position="306"/>
        <end position="320"/>
    </location>
</feature>
<organism evidence="3 4">
    <name type="scientific">Suipraeoptans intestinalis</name>
    <dbReference type="NCBI Taxonomy" id="2606628"/>
    <lineage>
        <taxon>Bacteria</taxon>
        <taxon>Bacillati</taxon>
        <taxon>Bacillota</taxon>
        <taxon>Clostridia</taxon>
        <taxon>Lachnospirales</taxon>
        <taxon>Lachnospiraceae</taxon>
        <taxon>Suipraeoptans</taxon>
    </lineage>
</organism>
<keyword evidence="4" id="KW-1185">Reference proteome</keyword>
<feature type="region of interest" description="Disordered" evidence="1">
    <location>
        <begin position="306"/>
        <end position="328"/>
    </location>
</feature>
<evidence type="ECO:0000313" key="4">
    <source>
        <dbReference type="Proteomes" id="UP000434409"/>
    </source>
</evidence>
<evidence type="ECO:0000313" key="3">
    <source>
        <dbReference type="EMBL" id="MSR93116.1"/>
    </source>
</evidence>
<keyword evidence="2" id="KW-1133">Transmembrane helix</keyword>
<evidence type="ECO:0000256" key="2">
    <source>
        <dbReference type="SAM" id="Phobius"/>
    </source>
</evidence>
<gene>
    <name evidence="3" type="ORF">FYJ34_02165</name>
</gene>